<dbReference type="PANTHER" id="PTHR30032:SF8">
    <property type="entry name" value="GERMINATION-SPECIFIC N-ACETYLMURAMOYL-L-ALANINE AMIDASE"/>
    <property type="match status" value="1"/>
</dbReference>
<gene>
    <name evidence="3" type="primary">lytC_6</name>
    <name evidence="3" type="ORF">CLLI_23530</name>
</gene>
<keyword evidence="1" id="KW-0732">Signal</keyword>
<keyword evidence="4" id="KW-1185">Reference proteome</keyword>
<evidence type="ECO:0000313" key="3">
    <source>
        <dbReference type="EMBL" id="PRR77440.1"/>
    </source>
</evidence>
<dbReference type="EMBL" id="PVXO01000064">
    <property type="protein sequence ID" value="PRR77440.1"/>
    <property type="molecule type" value="Genomic_DNA"/>
</dbReference>
<dbReference type="InterPro" id="IPR007253">
    <property type="entry name" value="Cell_wall-bd_2"/>
</dbReference>
<sequence length="622" mass="69240">MVIIQNKKAYVKLLVKTFVIASAALFSMSSNVHAAELNRIYGKDRYETSISISKEGWTSSPTAIIASGENFPDALCSVPLAKKYNSPIFLSSKNGLSDNCKKQITKLGVKEIFIIGGTGVISENVENQLTTMGIKCNRLAGQDRYETSLKIADKLENFNEVVISNGYGFADALSIAPIAAKKQIPIILSPKEALPDKVKNYLKEKSILKAYILGGTGVLSSNIEKDFSNTLRLSGQNRYDTNISIIKNFSDELNLDKVFIASGENFPDALSGSALASITSSPIMLISKSPSEKTLEFTNERLIPTRSNLIILGGEGVVPSSLIENLVNKNYIGNTSANIVNFGSIAKEGNYIYTSILVDGKYKLHKMNLDGSNPIKITDDNASYINVVDGWIYYLDFIKGDIYKVKTDGTSKTKIFSKHGIFSMQVIGDWIYYNIDTGVSYFYKVKTDGTLDQKINIQDKSILGGGQRFTISGDYIYTDCLVKTDTPPYNRYIYKFKTDGSNVTKVSEDSSYKVNVVDNWVYYYDSENLYKVKTDGTNKTLLLHEDFTIEGFYSVNTVGNYIYYSVWGVDLGISPNFGLYRIKTDGTDKTKLSDIPARFINIVDGYVYFDDGHDEHKIYMEK</sequence>
<dbReference type="Pfam" id="PF04122">
    <property type="entry name" value="CW_binding_2"/>
    <property type="match status" value="3"/>
</dbReference>
<dbReference type="InterPro" id="IPR032485">
    <property type="entry name" value="LRP1-like_beta_prop"/>
</dbReference>
<dbReference type="PANTHER" id="PTHR30032">
    <property type="entry name" value="N-ACETYLMURAMOYL-L-ALANINE AMIDASE-RELATED"/>
    <property type="match status" value="1"/>
</dbReference>
<comment type="caution">
    <text evidence="3">The sequence shown here is derived from an EMBL/GenBank/DDBJ whole genome shotgun (WGS) entry which is preliminary data.</text>
</comment>
<dbReference type="RefSeq" id="WP_106064401.1">
    <property type="nucleotide sequence ID" value="NZ_PVXO01000064.1"/>
</dbReference>
<dbReference type="SUPFAM" id="SSF69304">
    <property type="entry name" value="Tricorn protease N-terminal domain"/>
    <property type="match status" value="1"/>
</dbReference>
<accession>A0A2T0B1E3</accession>
<dbReference type="EC" id="3.5.1.28" evidence="3"/>
<dbReference type="Pfam" id="PF16472">
    <property type="entry name" value="DUF5050"/>
    <property type="match status" value="1"/>
</dbReference>
<feature type="signal peptide" evidence="1">
    <location>
        <begin position="1"/>
        <end position="34"/>
    </location>
</feature>
<protein>
    <submittedName>
        <fullName evidence="3">N-acetylmuramoyl-L-alanine amidase LytC</fullName>
        <ecNumber evidence="3">3.5.1.28</ecNumber>
    </submittedName>
</protein>
<evidence type="ECO:0000259" key="2">
    <source>
        <dbReference type="Pfam" id="PF16472"/>
    </source>
</evidence>
<reference evidence="3 4" key="1">
    <citation type="submission" date="2018-03" db="EMBL/GenBank/DDBJ databases">
        <title>Genome sequence of Clostridium liquoris DSM 100320.</title>
        <authorList>
            <person name="Poehlein A."/>
            <person name="Daniel R."/>
        </authorList>
    </citation>
    <scope>NUCLEOTIDE SEQUENCE [LARGE SCALE GENOMIC DNA]</scope>
    <source>
        <strain evidence="3 4">DSM 100320</strain>
    </source>
</reference>
<keyword evidence="3" id="KW-0378">Hydrolase</keyword>
<dbReference type="GO" id="GO:0008745">
    <property type="term" value="F:N-acetylmuramoyl-L-alanine amidase activity"/>
    <property type="evidence" value="ECO:0007669"/>
    <property type="project" value="UniProtKB-EC"/>
</dbReference>
<dbReference type="OrthoDB" id="1937626at2"/>
<dbReference type="InterPro" id="IPR051922">
    <property type="entry name" value="Bact_Sporulation_Assoc"/>
</dbReference>
<evidence type="ECO:0000256" key="1">
    <source>
        <dbReference type="SAM" id="SignalP"/>
    </source>
</evidence>
<name>A0A2T0B1E3_9CLOT</name>
<feature type="domain" description="Prolow-density lipoprotein receptor-related protein 1-like beta-propeller" evidence="2">
    <location>
        <begin position="334"/>
        <end position="620"/>
    </location>
</feature>
<dbReference type="AlphaFoldDB" id="A0A2T0B1E3"/>
<organism evidence="3 4">
    <name type="scientific">Clostridium liquoris</name>
    <dbReference type="NCBI Taxonomy" id="1289519"/>
    <lineage>
        <taxon>Bacteria</taxon>
        <taxon>Bacillati</taxon>
        <taxon>Bacillota</taxon>
        <taxon>Clostridia</taxon>
        <taxon>Eubacteriales</taxon>
        <taxon>Clostridiaceae</taxon>
        <taxon>Clostridium</taxon>
    </lineage>
</organism>
<feature type="chain" id="PRO_5015693054" evidence="1">
    <location>
        <begin position="35"/>
        <end position="622"/>
    </location>
</feature>
<dbReference type="Gene3D" id="3.40.50.12090">
    <property type="match status" value="2"/>
</dbReference>
<proteinExistence type="predicted"/>
<dbReference type="Proteomes" id="UP000239706">
    <property type="component" value="Unassembled WGS sequence"/>
</dbReference>
<evidence type="ECO:0000313" key="4">
    <source>
        <dbReference type="Proteomes" id="UP000239706"/>
    </source>
</evidence>